<evidence type="ECO:0000313" key="1">
    <source>
        <dbReference type="EMBL" id="RUT67474.1"/>
    </source>
</evidence>
<comment type="caution">
    <text evidence="1">The sequence shown here is derived from an EMBL/GenBank/DDBJ whole genome shotgun (WGS) entry which is preliminary data.</text>
</comment>
<sequence>MNVYKVDLKSQAYYPIDITDYEERTARRPPWYKTSDNGTPQYFAICPACSNPIQIIGFYKKLANTPNPYGKHFSRPIPGVGIYDRDAYEWCPYSKKNAGEQTERPKREKGYLVEQILNLLIRHFDKVAYFISKDTGISINEKIARNMLLQFRDEEGWLYARATLMNAPWAFLYMTDNQDIMYTKILDQPLAATLCEQYPDYLAINEWGQLIKHPDCKEYIHVGMYQTKHAHHVHDNELTESMECVFTFKKGYEPAQEVCRKKITFDYRYFANIINFANWEVNERNQKLLTVAKDILGPLLR</sequence>
<dbReference type="EMBL" id="NRQY01000001">
    <property type="protein sequence ID" value="RUT67474.1"/>
    <property type="molecule type" value="Genomic_DNA"/>
</dbReference>
<organism evidence="1 2">
    <name type="scientific">Morganella morganii</name>
    <name type="common">Proteus morganii</name>
    <dbReference type="NCBI Taxonomy" id="582"/>
    <lineage>
        <taxon>Bacteria</taxon>
        <taxon>Pseudomonadati</taxon>
        <taxon>Pseudomonadota</taxon>
        <taxon>Gammaproteobacteria</taxon>
        <taxon>Enterobacterales</taxon>
        <taxon>Morganellaceae</taxon>
        <taxon>Morganella</taxon>
    </lineage>
</organism>
<gene>
    <name evidence="1" type="ORF">CKG00_12140</name>
</gene>
<protein>
    <submittedName>
        <fullName evidence="1">Uncharacterized protein</fullName>
    </submittedName>
</protein>
<evidence type="ECO:0000313" key="2">
    <source>
        <dbReference type="Proteomes" id="UP000286908"/>
    </source>
</evidence>
<proteinExistence type="predicted"/>
<dbReference type="Proteomes" id="UP000286908">
    <property type="component" value="Unassembled WGS sequence"/>
</dbReference>
<dbReference type="AlphaFoldDB" id="A0A433ZZB1"/>
<accession>A0A433ZZB1</accession>
<reference evidence="1 2" key="1">
    <citation type="submission" date="2017-08" db="EMBL/GenBank/DDBJ databases">
        <title>Draft genome sequence of pheromone producing symbiont Morganella morganii, of the female New Zealand grass grub Costelytra giveni.</title>
        <authorList>
            <person name="Laugraud A."/>
            <person name="Young S.D."/>
            <person name="Hurst M.H."/>
        </authorList>
    </citation>
    <scope>NUCLEOTIDE SEQUENCE [LARGE SCALE GENOMIC DNA]</scope>
    <source>
        <strain evidence="1 2">MMsCG</strain>
    </source>
</reference>
<name>A0A433ZZB1_MORMO</name>
<dbReference type="OrthoDB" id="6983824at2"/>